<evidence type="ECO:0000313" key="5">
    <source>
        <dbReference type="Proteomes" id="UP000261087"/>
    </source>
</evidence>
<proteinExistence type="predicted"/>
<reference evidence="1" key="4">
    <citation type="journal article" date="2021" name="PeerJ">
        <title>Extensive microbial diversity within the chicken gut microbiome revealed by metagenomics and culture.</title>
        <authorList>
            <person name="Gilroy R."/>
            <person name="Ravi A."/>
            <person name="Getino M."/>
            <person name="Pursley I."/>
            <person name="Horton D.L."/>
            <person name="Alikhan N.F."/>
            <person name="Baker D."/>
            <person name="Gharbi K."/>
            <person name="Hall N."/>
            <person name="Watson M."/>
            <person name="Adriaenssens E.M."/>
            <person name="Foster-Nyarko E."/>
            <person name="Jarju S."/>
            <person name="Secka A."/>
            <person name="Antonio M."/>
            <person name="Oren A."/>
            <person name="Chaudhuri R.R."/>
            <person name="La Ragione R."/>
            <person name="Hildebrand F."/>
            <person name="Pallen M.J."/>
        </authorList>
    </citation>
    <scope>NUCLEOTIDE SEQUENCE</scope>
    <source>
        <strain evidence="1">CHK193-16274</strain>
    </source>
</reference>
<dbReference type="Proteomes" id="UP000749320">
    <property type="component" value="Unassembled WGS sequence"/>
</dbReference>
<dbReference type="Pfam" id="PF04463">
    <property type="entry name" value="2-thiour_desulf"/>
    <property type="match status" value="1"/>
</dbReference>
<dbReference type="InterPro" id="IPR007553">
    <property type="entry name" value="2-thiour_desulf"/>
</dbReference>
<gene>
    <name evidence="2" type="ORF">B5E91_12785</name>
    <name evidence="3" type="ORF">DXB31_08455</name>
    <name evidence="1" type="ORF">K8V91_01190</name>
</gene>
<dbReference type="RefSeq" id="WP_087258423.1">
    <property type="nucleotide sequence ID" value="NZ_CAJFOD010000088.1"/>
</dbReference>
<reference evidence="1" key="5">
    <citation type="submission" date="2021-09" db="EMBL/GenBank/DDBJ databases">
        <authorList>
            <person name="Gilroy R."/>
        </authorList>
    </citation>
    <scope>NUCLEOTIDE SEQUENCE</scope>
    <source>
        <strain evidence="1">CHK193-16274</strain>
    </source>
</reference>
<organism evidence="2 4">
    <name type="scientific">Thomasclavelia spiroformis</name>
    <dbReference type="NCBI Taxonomy" id="29348"/>
    <lineage>
        <taxon>Bacteria</taxon>
        <taxon>Bacillati</taxon>
        <taxon>Bacillota</taxon>
        <taxon>Erysipelotrichia</taxon>
        <taxon>Erysipelotrichales</taxon>
        <taxon>Coprobacillaceae</taxon>
        <taxon>Thomasclavelia</taxon>
    </lineage>
</organism>
<evidence type="ECO:0000313" key="3">
    <source>
        <dbReference type="EMBL" id="RGO08498.1"/>
    </source>
</evidence>
<sequence>MIGVSSCLAGVKCTYRGDDNLVGSIKELVDQNKVIMICPEVLGGLTIPRYPCEIIDGKVINNQGEDKTKEYLLGAKRALKILLDNNVNVVLLKSKSPSCGKGYIYDGSFSHTLVKGDGITCKLLKEHGIVVFNEFEIEEFFEYING</sequence>
<name>A0A1Y4QEC7_9FIRM</name>
<reference evidence="3 5" key="3">
    <citation type="submission" date="2018-08" db="EMBL/GenBank/DDBJ databases">
        <title>A genome reference for cultivated species of the human gut microbiota.</title>
        <authorList>
            <person name="Zou Y."/>
            <person name="Xue W."/>
            <person name="Luo G."/>
        </authorList>
    </citation>
    <scope>NUCLEOTIDE SEQUENCE [LARGE SCALE GENOMIC DNA]</scope>
    <source>
        <strain evidence="3 5">OM02-6</strain>
    </source>
</reference>
<dbReference type="EMBL" id="NFLB01000020">
    <property type="protein sequence ID" value="OUQ03381.1"/>
    <property type="molecule type" value="Genomic_DNA"/>
</dbReference>
<accession>A0A1Y4QEC7</accession>
<reference evidence="2" key="2">
    <citation type="journal article" date="2018" name="BMC Genomics">
        <title>Whole genome sequencing and function prediction of 133 gut anaerobes isolated from chicken caecum in pure cultures.</title>
        <authorList>
            <person name="Medvecky M."/>
            <person name="Cejkova D."/>
            <person name="Polansky O."/>
            <person name="Karasova D."/>
            <person name="Kubasova T."/>
            <person name="Cizek A."/>
            <person name="Rychlik I."/>
        </authorList>
    </citation>
    <scope>NUCLEOTIDE SEQUENCE</scope>
    <source>
        <strain evidence="2">An149</strain>
    </source>
</reference>
<dbReference type="EMBL" id="DYWV01000041">
    <property type="protein sequence ID" value="HJF39511.1"/>
    <property type="molecule type" value="Genomic_DNA"/>
</dbReference>
<dbReference type="AlphaFoldDB" id="A0A1Y4QEC7"/>
<protein>
    <submittedName>
        <fullName evidence="1">DUF523 domain-containing protein</fullName>
    </submittedName>
    <submittedName>
        <fullName evidence="2">Purine-nucleoside phosphorylase</fullName>
    </submittedName>
</protein>
<evidence type="ECO:0000313" key="1">
    <source>
        <dbReference type="EMBL" id="HJF39511.1"/>
    </source>
</evidence>
<evidence type="ECO:0000313" key="2">
    <source>
        <dbReference type="EMBL" id="OUQ03381.1"/>
    </source>
</evidence>
<dbReference type="Proteomes" id="UP000261087">
    <property type="component" value="Unassembled WGS sequence"/>
</dbReference>
<reference evidence="4" key="1">
    <citation type="submission" date="2017-04" db="EMBL/GenBank/DDBJ databases">
        <title>Function of individual gut microbiota members based on whole genome sequencing of pure cultures obtained from chicken caecum.</title>
        <authorList>
            <person name="Medvecky M."/>
            <person name="Cejkova D."/>
            <person name="Polansky O."/>
            <person name="Karasova D."/>
            <person name="Kubasova T."/>
            <person name="Cizek A."/>
            <person name="Rychlik I."/>
        </authorList>
    </citation>
    <scope>NUCLEOTIDE SEQUENCE [LARGE SCALE GENOMIC DNA]</scope>
    <source>
        <strain evidence="4">An149</strain>
    </source>
</reference>
<dbReference type="PANTHER" id="PTHR30087:SF1">
    <property type="entry name" value="HYPOTHETICAL CYTOSOLIC PROTEIN"/>
    <property type="match status" value="1"/>
</dbReference>
<dbReference type="EMBL" id="QSVF01000020">
    <property type="protein sequence ID" value="RGO08498.1"/>
    <property type="molecule type" value="Genomic_DNA"/>
</dbReference>
<comment type="caution">
    <text evidence="2">The sequence shown here is derived from an EMBL/GenBank/DDBJ whole genome shotgun (WGS) entry which is preliminary data.</text>
</comment>
<dbReference type="Proteomes" id="UP000196258">
    <property type="component" value="Unassembled WGS sequence"/>
</dbReference>
<evidence type="ECO:0000313" key="4">
    <source>
        <dbReference type="Proteomes" id="UP000196258"/>
    </source>
</evidence>
<dbReference type="PANTHER" id="PTHR30087">
    <property type="entry name" value="INNER MEMBRANE PROTEIN"/>
    <property type="match status" value="1"/>
</dbReference>